<accession>W6Y6G7</accession>
<sequence length="138" mass="15076">MVWTFLIVREAAPEHRLRVPLPPLTDAAFDYSGLPSSRSCSPHSSNVQSLWSIAHLRRALLMSCVNPGFIIGLVFLYPASLTTLQTVEAEISTPRRLSPPAMSAQVFSCPYLSRRTYGNICPFTSSVCLAGLLGFGAF</sequence>
<dbReference type="OrthoDB" id="3697782at2759"/>
<dbReference type="EMBL" id="KI965074">
    <property type="protein sequence ID" value="EUC26886.1"/>
    <property type="molecule type" value="Genomic_DNA"/>
</dbReference>
<proteinExistence type="predicted"/>
<gene>
    <name evidence="1" type="ORF">COCCADRAFT_10347</name>
</gene>
<dbReference type="RefSeq" id="XP_007718809.1">
    <property type="nucleotide sequence ID" value="XM_007720619.1"/>
</dbReference>
<protein>
    <submittedName>
        <fullName evidence="1">Uncharacterized protein</fullName>
    </submittedName>
</protein>
<dbReference type="GeneID" id="19142780"/>
<dbReference type="AlphaFoldDB" id="W6Y6G7"/>
<name>W6Y6G7_COCC2</name>
<organism evidence="1 2">
    <name type="scientific">Cochliobolus carbonum (strain 26-R-13)</name>
    <name type="common">Maize leaf spot fungus</name>
    <name type="synonym">Bipolaris zeicola</name>
    <dbReference type="NCBI Taxonomy" id="930089"/>
    <lineage>
        <taxon>Eukaryota</taxon>
        <taxon>Fungi</taxon>
        <taxon>Dikarya</taxon>
        <taxon>Ascomycota</taxon>
        <taxon>Pezizomycotina</taxon>
        <taxon>Dothideomycetes</taxon>
        <taxon>Pleosporomycetidae</taxon>
        <taxon>Pleosporales</taxon>
        <taxon>Pleosporineae</taxon>
        <taxon>Pleosporaceae</taxon>
        <taxon>Bipolaris</taxon>
    </lineage>
</organism>
<evidence type="ECO:0000313" key="1">
    <source>
        <dbReference type="EMBL" id="EUC26886.1"/>
    </source>
</evidence>
<dbReference type="KEGG" id="bze:COCCADRAFT_10347"/>
<reference evidence="1 2" key="1">
    <citation type="journal article" date="2013" name="PLoS Genet.">
        <title>Comparative genome structure, secondary metabolite, and effector coding capacity across Cochliobolus pathogens.</title>
        <authorList>
            <person name="Condon B.J."/>
            <person name="Leng Y."/>
            <person name="Wu D."/>
            <person name="Bushley K.E."/>
            <person name="Ohm R.A."/>
            <person name="Otillar R."/>
            <person name="Martin J."/>
            <person name="Schackwitz W."/>
            <person name="Grimwood J."/>
            <person name="MohdZainudin N."/>
            <person name="Xue C."/>
            <person name="Wang R."/>
            <person name="Manning V.A."/>
            <person name="Dhillon B."/>
            <person name="Tu Z.J."/>
            <person name="Steffenson B.J."/>
            <person name="Salamov A."/>
            <person name="Sun H."/>
            <person name="Lowry S."/>
            <person name="LaButti K."/>
            <person name="Han J."/>
            <person name="Copeland A."/>
            <person name="Lindquist E."/>
            <person name="Barry K."/>
            <person name="Schmutz J."/>
            <person name="Baker S.E."/>
            <person name="Ciuffetti L.M."/>
            <person name="Grigoriev I.V."/>
            <person name="Zhong S."/>
            <person name="Turgeon B.G."/>
        </authorList>
    </citation>
    <scope>NUCLEOTIDE SEQUENCE [LARGE SCALE GENOMIC DNA]</scope>
    <source>
        <strain evidence="1 2">26-R-13</strain>
    </source>
</reference>
<dbReference type="HOGENOM" id="CLU_1854913_0_0_1"/>
<evidence type="ECO:0000313" key="2">
    <source>
        <dbReference type="Proteomes" id="UP000053841"/>
    </source>
</evidence>
<keyword evidence="2" id="KW-1185">Reference proteome</keyword>
<dbReference type="Proteomes" id="UP000053841">
    <property type="component" value="Unassembled WGS sequence"/>
</dbReference>